<evidence type="ECO:0000256" key="1">
    <source>
        <dbReference type="ARBA" id="ARBA00010407"/>
    </source>
</evidence>
<feature type="compositionally biased region" description="Basic residues" evidence="2">
    <location>
        <begin position="397"/>
        <end position="407"/>
    </location>
</feature>
<protein>
    <recommendedName>
        <fullName evidence="3">OTU domain-containing protein</fullName>
    </recommendedName>
</protein>
<dbReference type="FunFam" id="3.90.70.80:FF:000009">
    <property type="entry name" value="OTU domain-containing protein 3"/>
    <property type="match status" value="1"/>
</dbReference>
<dbReference type="InterPro" id="IPR003323">
    <property type="entry name" value="OTU_dom"/>
</dbReference>
<comment type="caution">
    <text evidence="4">The sequence shown here is derived from an EMBL/GenBank/DDBJ whole genome shotgun (WGS) entry which is preliminary data.</text>
</comment>
<dbReference type="CDD" id="cd22771">
    <property type="entry name" value="OTU_plant_OTU7-like"/>
    <property type="match status" value="1"/>
</dbReference>
<feature type="region of interest" description="Disordered" evidence="2">
    <location>
        <begin position="386"/>
        <end position="428"/>
    </location>
</feature>
<feature type="region of interest" description="Disordered" evidence="2">
    <location>
        <begin position="253"/>
        <end position="297"/>
    </location>
</feature>
<sequence length="428" mass="47931">MVQAKHHHHNKFRPKKQIHVKRRGKQPDVSEFRSQLDSLGLKIVQVTADGNCFFRALADQMEGNEEEHEKYRLRVVKYIKGHREEFEPFIEDDVPFDEYCQSMEKDGTWAGNMELQAASLVTQSNICIHRVMSPRWYIRNFDDRSARMIHLSYHNEEHYNSLRMKDDPCTGPANPILIKADADLSVTTQKPKAPISKSYGGSCGSSLDTESVKLVMSGTGCHDTAEVEQTLRQLDGDVDAAIEFLIAKREWDDGRNEGGDLPLDSCNITRAGDNENEQGRQPEKIPPAEIHENDGNASDLNNIRSSLHDKQFQNDNKKMSRNKACPCGSKKKYKDCCGSVNGKPSAEIVIGSRTHDLPKPCLLASGPSTISPEMLLWPDEFTDVRGNQRVTSGERKKERKQSRKGRAAKVAASAGAERSLPDVGALCI</sequence>
<proteinExistence type="inferred from homology"/>
<feature type="domain" description="OTU" evidence="3">
    <location>
        <begin position="41"/>
        <end position="165"/>
    </location>
</feature>
<dbReference type="PANTHER" id="PTHR12419">
    <property type="entry name" value="OTU DOMAIN CONTAINING PROTEIN"/>
    <property type="match status" value="1"/>
</dbReference>
<reference evidence="4 5" key="1">
    <citation type="submission" date="2024-01" db="EMBL/GenBank/DDBJ databases">
        <title>Genome assemblies of Stephania.</title>
        <authorList>
            <person name="Yang L."/>
        </authorList>
    </citation>
    <scope>NUCLEOTIDE SEQUENCE [LARGE SCALE GENOMIC DNA]</scope>
    <source>
        <strain evidence="4">JXDWG</strain>
        <tissue evidence="4">Leaf</tissue>
    </source>
</reference>
<name>A0AAP0ICA8_9MAGN</name>
<evidence type="ECO:0000259" key="3">
    <source>
        <dbReference type="PROSITE" id="PS50802"/>
    </source>
</evidence>
<gene>
    <name evidence="4" type="ORF">Scep_020248</name>
</gene>
<dbReference type="InterPro" id="IPR050704">
    <property type="entry name" value="Peptidase_C85-like"/>
</dbReference>
<dbReference type="InterPro" id="IPR004027">
    <property type="entry name" value="SEC_C_motif"/>
</dbReference>
<dbReference type="GO" id="GO:0004843">
    <property type="term" value="F:cysteine-type deubiquitinase activity"/>
    <property type="evidence" value="ECO:0007669"/>
    <property type="project" value="TreeGrafter"/>
</dbReference>
<dbReference type="AlphaFoldDB" id="A0AAP0ICA8"/>
<dbReference type="Gene3D" id="3.10.450.50">
    <property type="match status" value="1"/>
</dbReference>
<dbReference type="SUPFAM" id="SSF103642">
    <property type="entry name" value="Sec-C motif"/>
    <property type="match status" value="1"/>
</dbReference>
<dbReference type="Pfam" id="PF02338">
    <property type="entry name" value="OTU"/>
    <property type="match status" value="1"/>
</dbReference>
<dbReference type="GO" id="GO:0016579">
    <property type="term" value="P:protein deubiquitination"/>
    <property type="evidence" value="ECO:0007669"/>
    <property type="project" value="TreeGrafter"/>
</dbReference>
<dbReference type="SUPFAM" id="SSF54001">
    <property type="entry name" value="Cysteine proteinases"/>
    <property type="match status" value="1"/>
</dbReference>
<feature type="compositionally biased region" description="Basic residues" evidence="2">
    <location>
        <begin position="1"/>
        <end position="24"/>
    </location>
</feature>
<dbReference type="Gene3D" id="3.90.70.80">
    <property type="match status" value="1"/>
</dbReference>
<dbReference type="Proteomes" id="UP001419268">
    <property type="component" value="Unassembled WGS sequence"/>
</dbReference>
<evidence type="ECO:0000313" key="4">
    <source>
        <dbReference type="EMBL" id="KAK9112729.1"/>
    </source>
</evidence>
<accession>A0AAP0ICA8</accession>
<dbReference type="PANTHER" id="PTHR12419:SF7">
    <property type="entry name" value="OTU DOMAIN-CONTAINING PROTEIN 3"/>
    <property type="match status" value="1"/>
</dbReference>
<evidence type="ECO:0000313" key="5">
    <source>
        <dbReference type="Proteomes" id="UP001419268"/>
    </source>
</evidence>
<organism evidence="4 5">
    <name type="scientific">Stephania cephalantha</name>
    <dbReference type="NCBI Taxonomy" id="152367"/>
    <lineage>
        <taxon>Eukaryota</taxon>
        <taxon>Viridiplantae</taxon>
        <taxon>Streptophyta</taxon>
        <taxon>Embryophyta</taxon>
        <taxon>Tracheophyta</taxon>
        <taxon>Spermatophyta</taxon>
        <taxon>Magnoliopsida</taxon>
        <taxon>Ranunculales</taxon>
        <taxon>Menispermaceae</taxon>
        <taxon>Menispermoideae</taxon>
        <taxon>Cissampelideae</taxon>
        <taxon>Stephania</taxon>
    </lineage>
</organism>
<evidence type="ECO:0000256" key="2">
    <source>
        <dbReference type="SAM" id="MobiDB-lite"/>
    </source>
</evidence>
<feature type="region of interest" description="Disordered" evidence="2">
    <location>
        <begin position="1"/>
        <end position="29"/>
    </location>
</feature>
<keyword evidence="5" id="KW-1185">Reference proteome</keyword>
<comment type="similarity">
    <text evidence="1">Belongs to the peptidase C85 family.</text>
</comment>
<dbReference type="InterPro" id="IPR038765">
    <property type="entry name" value="Papain-like_cys_pep_sf"/>
</dbReference>
<dbReference type="PROSITE" id="PS50802">
    <property type="entry name" value="OTU"/>
    <property type="match status" value="1"/>
</dbReference>
<dbReference type="Pfam" id="PF02810">
    <property type="entry name" value="SEC-C"/>
    <property type="match status" value="1"/>
</dbReference>
<dbReference type="EMBL" id="JBBNAG010000008">
    <property type="protein sequence ID" value="KAK9112729.1"/>
    <property type="molecule type" value="Genomic_DNA"/>
</dbReference>